<evidence type="ECO:0000313" key="1">
    <source>
        <dbReference type="EMBL" id="MDK8362472.1"/>
    </source>
</evidence>
<dbReference type="AlphaFoldDB" id="A0AAW6ZFS4"/>
<dbReference type="Proteomes" id="UP001240589">
    <property type="component" value="Unassembled WGS sequence"/>
</dbReference>
<gene>
    <name evidence="1" type="ORF">QP792_09775</name>
</gene>
<name>A0AAW6ZFS4_NEIMU</name>
<organism evidence="1 2">
    <name type="scientific">Neisseria mucosa</name>
    <dbReference type="NCBI Taxonomy" id="488"/>
    <lineage>
        <taxon>Bacteria</taxon>
        <taxon>Pseudomonadati</taxon>
        <taxon>Pseudomonadota</taxon>
        <taxon>Betaproteobacteria</taxon>
        <taxon>Neisseriales</taxon>
        <taxon>Neisseriaceae</taxon>
        <taxon>Neisseria</taxon>
    </lineage>
</organism>
<dbReference type="RefSeq" id="WP_285046683.1">
    <property type="nucleotide sequence ID" value="NZ_JASOLC010000050.1"/>
</dbReference>
<accession>A0AAW6ZFS4</accession>
<protein>
    <submittedName>
        <fullName evidence="1">Uncharacterized protein</fullName>
    </submittedName>
</protein>
<proteinExistence type="predicted"/>
<sequence length="61" mass="6980">MNNAVFFMGSPNVSGRNLIGYNITILFITKRVHEKKGRLKTELAPKSWTLNKSLFRRSVQA</sequence>
<reference evidence="1" key="1">
    <citation type="submission" date="2023-05" db="EMBL/GenBank/DDBJ databases">
        <title>Genomic Catalog of Human Bladder Bacteria.</title>
        <authorList>
            <person name="Du J."/>
        </authorList>
    </citation>
    <scope>NUCLEOTIDE SEQUENCE</scope>
    <source>
        <strain evidence="1">UMB7974B</strain>
    </source>
</reference>
<evidence type="ECO:0000313" key="2">
    <source>
        <dbReference type="Proteomes" id="UP001240589"/>
    </source>
</evidence>
<comment type="caution">
    <text evidence="1">The sequence shown here is derived from an EMBL/GenBank/DDBJ whole genome shotgun (WGS) entry which is preliminary data.</text>
</comment>
<dbReference type="EMBL" id="JASPBL010000052">
    <property type="protein sequence ID" value="MDK8362472.1"/>
    <property type="molecule type" value="Genomic_DNA"/>
</dbReference>
<feature type="non-terminal residue" evidence="1">
    <location>
        <position position="61"/>
    </location>
</feature>